<dbReference type="PANTHER" id="PTHR30023:SF0">
    <property type="entry name" value="PENICILLIN-SENSITIVE CARBOXYPEPTIDASE A"/>
    <property type="match status" value="1"/>
</dbReference>
<name>A0A6P0UG93_9FLAO</name>
<evidence type="ECO:0000313" key="4">
    <source>
        <dbReference type="Proteomes" id="UP000468443"/>
    </source>
</evidence>
<dbReference type="InterPro" id="IPR000667">
    <property type="entry name" value="Peptidase_S13"/>
</dbReference>
<comment type="caution">
    <text evidence="3">The sequence shown here is derived from an EMBL/GenBank/DDBJ whole genome shotgun (WGS) entry which is preliminary data.</text>
</comment>
<dbReference type="GO" id="GO:0000270">
    <property type="term" value="P:peptidoglycan metabolic process"/>
    <property type="evidence" value="ECO:0007669"/>
    <property type="project" value="TreeGrafter"/>
</dbReference>
<keyword evidence="2" id="KW-0378">Hydrolase</keyword>
<dbReference type="PANTHER" id="PTHR30023">
    <property type="entry name" value="D-ALANYL-D-ALANINE CARBOXYPEPTIDASE"/>
    <property type="match status" value="1"/>
</dbReference>
<accession>A0A6P0UG93</accession>
<dbReference type="EMBL" id="JAABOP010000002">
    <property type="protein sequence ID" value="NER10909.1"/>
    <property type="molecule type" value="Genomic_DNA"/>
</dbReference>
<dbReference type="SUPFAM" id="SSF56601">
    <property type="entry name" value="beta-lactamase/transpeptidase-like"/>
    <property type="match status" value="1"/>
</dbReference>
<dbReference type="Pfam" id="PF02113">
    <property type="entry name" value="Peptidase_S13"/>
    <property type="match status" value="1"/>
</dbReference>
<dbReference type="Gene3D" id="3.40.710.10">
    <property type="entry name" value="DD-peptidase/beta-lactamase superfamily"/>
    <property type="match status" value="2"/>
</dbReference>
<keyword evidence="4" id="KW-1185">Reference proteome</keyword>
<protein>
    <submittedName>
        <fullName evidence="3">D-alanyl-D-alanine carboxypeptidase</fullName>
    </submittedName>
</protein>
<dbReference type="RefSeq" id="WP_163693310.1">
    <property type="nucleotide sequence ID" value="NZ_FXTW01000002.1"/>
</dbReference>
<comment type="similarity">
    <text evidence="1">Belongs to the peptidase S13 family.</text>
</comment>
<dbReference type="Proteomes" id="UP000468443">
    <property type="component" value="Unassembled WGS sequence"/>
</dbReference>
<dbReference type="GO" id="GO:0006508">
    <property type="term" value="P:proteolysis"/>
    <property type="evidence" value="ECO:0007669"/>
    <property type="project" value="InterPro"/>
</dbReference>
<dbReference type="InterPro" id="IPR012338">
    <property type="entry name" value="Beta-lactam/transpept-like"/>
</dbReference>
<sequence>MNGFRHCSRILLILLTAIITTGCSSLKKRGFEKKVTRVLEMNRFGEHFTGLMVYDPAKADTLLMVNGDKYFTPASNTKIFTLFTSLKILGDSVPALKYISSGDTLFFSGTGNPSPFHPYFRDSSVVHLLKGFEHLVYVPAYFAEGRFGPGWAWEDFDSSFSPERSSFPLYGNVVRISIEGGLISEPFLFRDSILVSKHDRNRDEGRNYFYFDPDRRDTLEVPFITSDRLSLRLLGRALEKEIHLGDSFPAGEKKVFMGATPADSLYRRLMQESDNFIAEQLLMVSASALSDSLSPSLSRDFVLETYLSGIRYKPRWVDGSGLSRYNLFTPSSTVYVLEKLLEEKGKEWVFGIFPSGGRNGTLQEWFPGDPESYIYAKSGTLGNTYCLSGYLICASGRLLIFSFMNNHYLEPTSRIKTRMQDILEEIRDSY</sequence>
<keyword evidence="3" id="KW-0645">Protease</keyword>
<keyword evidence="3" id="KW-0121">Carboxypeptidase</keyword>
<organism evidence="3 4">
    <name type="scientific">Muriicola jejuensis</name>
    <dbReference type="NCBI Taxonomy" id="504488"/>
    <lineage>
        <taxon>Bacteria</taxon>
        <taxon>Pseudomonadati</taxon>
        <taxon>Bacteroidota</taxon>
        <taxon>Flavobacteriia</taxon>
        <taxon>Flavobacteriales</taxon>
        <taxon>Flavobacteriaceae</taxon>
        <taxon>Muriicola</taxon>
    </lineage>
</organism>
<gene>
    <name evidence="3" type="ORF">GWK09_10310</name>
</gene>
<proteinExistence type="inferred from homology"/>
<evidence type="ECO:0000256" key="2">
    <source>
        <dbReference type="ARBA" id="ARBA00022801"/>
    </source>
</evidence>
<dbReference type="PROSITE" id="PS51257">
    <property type="entry name" value="PROKAR_LIPOPROTEIN"/>
    <property type="match status" value="1"/>
</dbReference>
<dbReference type="PRINTS" id="PR00922">
    <property type="entry name" value="DADACBPTASE3"/>
</dbReference>
<reference evidence="3 4" key="1">
    <citation type="submission" date="2020-01" db="EMBL/GenBank/DDBJ databases">
        <title>Muriicola jejuensis KCTC 22299.</title>
        <authorList>
            <person name="Wang G."/>
        </authorList>
    </citation>
    <scope>NUCLEOTIDE SEQUENCE [LARGE SCALE GENOMIC DNA]</scope>
    <source>
        <strain evidence="3 4">KCTC 22299</strain>
    </source>
</reference>
<evidence type="ECO:0000313" key="3">
    <source>
        <dbReference type="EMBL" id="NER10909.1"/>
    </source>
</evidence>
<dbReference type="GO" id="GO:0004185">
    <property type="term" value="F:serine-type carboxypeptidase activity"/>
    <property type="evidence" value="ECO:0007669"/>
    <property type="project" value="InterPro"/>
</dbReference>
<evidence type="ECO:0000256" key="1">
    <source>
        <dbReference type="ARBA" id="ARBA00006096"/>
    </source>
</evidence>
<dbReference type="AlphaFoldDB" id="A0A6P0UG93"/>